<dbReference type="NCBIfam" id="TIGR00321">
    <property type="entry name" value="dhys"/>
    <property type="match status" value="1"/>
</dbReference>
<organism evidence="7 8">
    <name type="scientific">Nosema granulosis</name>
    <dbReference type="NCBI Taxonomy" id="83296"/>
    <lineage>
        <taxon>Eukaryota</taxon>
        <taxon>Fungi</taxon>
        <taxon>Fungi incertae sedis</taxon>
        <taxon>Microsporidia</taxon>
        <taxon>Nosematidae</taxon>
        <taxon>Nosema</taxon>
    </lineage>
</organism>
<dbReference type="InterPro" id="IPR002773">
    <property type="entry name" value="Deoxyhypusine_synthase"/>
</dbReference>
<dbReference type="PANTHER" id="PTHR11703:SF0">
    <property type="entry name" value="DEOXYHYPUSINE SYNTHASE"/>
    <property type="match status" value="1"/>
</dbReference>
<accession>A0A9P6GYQ3</accession>
<dbReference type="SUPFAM" id="SSF52467">
    <property type="entry name" value="DHS-like NAD/FAD-binding domain"/>
    <property type="match status" value="1"/>
</dbReference>
<comment type="similarity">
    <text evidence="4">Belongs to the deoxyhypusine synthase family.</text>
</comment>
<keyword evidence="6" id="KW-0520">NAD</keyword>
<dbReference type="EC" id="2.5.1.46" evidence="5"/>
<comment type="pathway">
    <text evidence="3">Protein modification; eIF5A hypusination.</text>
</comment>
<dbReference type="Gene3D" id="3.40.910.10">
    <property type="entry name" value="Deoxyhypusine synthase"/>
    <property type="match status" value="1"/>
</dbReference>
<keyword evidence="8" id="KW-1185">Reference proteome</keyword>
<dbReference type="InterPro" id="IPR029035">
    <property type="entry name" value="DHS-like_NAD/FAD-binding_dom"/>
</dbReference>
<evidence type="ECO:0000313" key="8">
    <source>
        <dbReference type="Proteomes" id="UP000740883"/>
    </source>
</evidence>
<evidence type="ECO:0000313" key="7">
    <source>
        <dbReference type="EMBL" id="KAF9762715.1"/>
    </source>
</evidence>
<protein>
    <recommendedName>
        <fullName evidence="5">deoxyhypusine synthase</fullName>
        <ecNumber evidence="5">2.5.1.46</ecNumber>
    </recommendedName>
</protein>
<proteinExistence type="inferred from homology"/>
<evidence type="ECO:0000256" key="4">
    <source>
        <dbReference type="ARBA" id="ARBA00009892"/>
    </source>
</evidence>
<reference evidence="7 8" key="1">
    <citation type="journal article" date="2020" name="Genome Biol. Evol.">
        <title>Comparative genomics of strictly vertically transmitted, feminizing microsporidia endosymbionts of amphipod crustaceans.</title>
        <authorList>
            <person name="Cormier A."/>
            <person name="Chebbi M.A."/>
            <person name="Giraud I."/>
            <person name="Wattier R."/>
            <person name="Teixeira M."/>
            <person name="Gilbert C."/>
            <person name="Rigaud T."/>
            <person name="Cordaux R."/>
        </authorList>
    </citation>
    <scope>NUCLEOTIDE SEQUENCE [LARGE SCALE GENOMIC DNA]</scope>
    <source>
        <strain evidence="7 8">Ou3-Ou53</strain>
    </source>
</reference>
<sequence length="330" mass="37440">MKQEPKSVNDLCKKTKDEISYDVKVKGIDFNNKNITLDDIIDSYATTGFQALNLHKAIEEIKRMKDAKIFFGCTSNLISSGIREVVRYLVEHKFIHVCVITAGGIEEDLIKTFSPTFCAEFTLKGQKLRENGYNRIGNLVIPSENYEYFEKWFTDLLDRITEGYTEERPLILTPSKFIRILGENINDQSSILYWASKNNIPIYSPAVTDGSIGDLFSFYHKRKCIKLDIVEDIRNINFESLGDQENGAIILGCGLVKHHILNANLFNDGLDYCVLINTAIEYDGSDSGANLDESVSWGKVKPNKTCVKVFADATIVFPLIVYSTFMKYKK</sequence>
<evidence type="ECO:0000256" key="5">
    <source>
        <dbReference type="ARBA" id="ARBA00012683"/>
    </source>
</evidence>
<name>A0A9P6GYQ3_9MICR</name>
<dbReference type="PANTHER" id="PTHR11703">
    <property type="entry name" value="DEOXYHYPUSINE SYNTHASE"/>
    <property type="match status" value="1"/>
</dbReference>
<evidence type="ECO:0000256" key="3">
    <source>
        <dbReference type="ARBA" id="ARBA00005041"/>
    </source>
</evidence>
<dbReference type="GO" id="GO:0034038">
    <property type="term" value="F:deoxyhypusine synthase activity"/>
    <property type="evidence" value="ECO:0007669"/>
    <property type="project" value="UniProtKB-EC"/>
</dbReference>
<evidence type="ECO:0000256" key="2">
    <source>
        <dbReference type="ARBA" id="ARBA00002823"/>
    </source>
</evidence>
<dbReference type="GO" id="GO:0005737">
    <property type="term" value="C:cytoplasm"/>
    <property type="evidence" value="ECO:0007669"/>
    <property type="project" value="TreeGrafter"/>
</dbReference>
<gene>
    <name evidence="7" type="primary">DYS1</name>
    <name evidence="7" type="ORF">NGRA_1801</name>
</gene>
<dbReference type="Pfam" id="PF01916">
    <property type="entry name" value="DS"/>
    <property type="match status" value="1"/>
</dbReference>
<dbReference type="AlphaFoldDB" id="A0A9P6GYQ3"/>
<dbReference type="Proteomes" id="UP000740883">
    <property type="component" value="Unassembled WGS sequence"/>
</dbReference>
<dbReference type="EMBL" id="SBJO01000140">
    <property type="protein sequence ID" value="KAF9762715.1"/>
    <property type="molecule type" value="Genomic_DNA"/>
</dbReference>
<comment type="catalytic activity">
    <reaction evidence="1">
        <text>[eIF5A protein]-L-lysine + spermidine = [eIF5A protein]-deoxyhypusine + propane-1,3-diamine</text>
        <dbReference type="Rhea" id="RHEA:33299"/>
        <dbReference type="Rhea" id="RHEA-COMP:10143"/>
        <dbReference type="Rhea" id="RHEA-COMP:10144"/>
        <dbReference type="ChEBI" id="CHEBI:29969"/>
        <dbReference type="ChEBI" id="CHEBI:57484"/>
        <dbReference type="ChEBI" id="CHEBI:57834"/>
        <dbReference type="ChEBI" id="CHEBI:82657"/>
        <dbReference type="EC" id="2.5.1.46"/>
    </reaction>
</comment>
<dbReference type="OrthoDB" id="294378at2759"/>
<evidence type="ECO:0000256" key="6">
    <source>
        <dbReference type="ARBA" id="ARBA00023027"/>
    </source>
</evidence>
<comment type="caution">
    <text evidence="7">The sequence shown here is derived from an EMBL/GenBank/DDBJ whole genome shotgun (WGS) entry which is preliminary data.</text>
</comment>
<evidence type="ECO:0000256" key="1">
    <source>
        <dbReference type="ARBA" id="ARBA00000952"/>
    </source>
</evidence>
<dbReference type="InterPro" id="IPR036982">
    <property type="entry name" value="Deoxyhypusine_synthase_sf"/>
</dbReference>
<comment type="function">
    <text evidence="2">Catalyzes the NAD-dependent oxidative cleavage of spermidine and the subsequent transfer of the butylamine moiety of spermidine to the epsilon-amino group of a specific lysine residue of the eIF-5A precursor protein to form the intermediate deoxyhypusine residue.</text>
</comment>
<dbReference type="FunFam" id="3.40.910.10:FF:000010">
    <property type="entry name" value="Deoxyhypusine synthase"/>
    <property type="match status" value="1"/>
</dbReference>